<comment type="caution">
    <text evidence="2">The sequence shown here is derived from an EMBL/GenBank/DDBJ whole genome shotgun (WGS) entry which is preliminary data.</text>
</comment>
<feature type="transmembrane region" description="Helical" evidence="1">
    <location>
        <begin position="49"/>
        <end position="69"/>
    </location>
</feature>
<organism evidence="2 3">
    <name type="scientific">Nonomuraea corallina</name>
    <dbReference type="NCBI Taxonomy" id="2989783"/>
    <lineage>
        <taxon>Bacteria</taxon>
        <taxon>Bacillati</taxon>
        <taxon>Actinomycetota</taxon>
        <taxon>Actinomycetes</taxon>
        <taxon>Streptosporangiales</taxon>
        <taxon>Streptosporangiaceae</taxon>
        <taxon>Nonomuraea</taxon>
    </lineage>
</organism>
<evidence type="ECO:0000313" key="2">
    <source>
        <dbReference type="EMBL" id="MDA0633684.1"/>
    </source>
</evidence>
<evidence type="ECO:0000256" key="1">
    <source>
        <dbReference type="SAM" id="Phobius"/>
    </source>
</evidence>
<keyword evidence="1" id="KW-0812">Transmembrane</keyword>
<dbReference type="EMBL" id="JAPNNL010000026">
    <property type="protein sequence ID" value="MDA0633684.1"/>
    <property type="molecule type" value="Genomic_DNA"/>
</dbReference>
<accession>A0ABT4S937</accession>
<feature type="transmembrane region" description="Helical" evidence="1">
    <location>
        <begin position="76"/>
        <end position="95"/>
    </location>
</feature>
<dbReference type="RefSeq" id="WP_270154492.1">
    <property type="nucleotide sequence ID" value="NZ_JAPNNL010000026.1"/>
</dbReference>
<feature type="transmembrane region" description="Helical" evidence="1">
    <location>
        <begin position="101"/>
        <end position="122"/>
    </location>
</feature>
<proteinExistence type="predicted"/>
<reference evidence="2" key="1">
    <citation type="submission" date="2022-11" db="EMBL/GenBank/DDBJ databases">
        <title>Nonomuraea corallina sp. nov., a new species of the genus Nonomuraea isolated from sea side sediment in Thai sea.</title>
        <authorList>
            <person name="Ngamcharungchit C."/>
            <person name="Matsumoto A."/>
            <person name="Suriyachadkun C."/>
            <person name="Panbangred W."/>
            <person name="Inahashi Y."/>
            <person name="Intra B."/>
        </authorList>
    </citation>
    <scope>NUCLEOTIDE SEQUENCE</scope>
    <source>
        <strain evidence="2">MCN248</strain>
    </source>
</reference>
<gene>
    <name evidence="2" type="ORF">OUY22_09665</name>
</gene>
<evidence type="ECO:0000313" key="3">
    <source>
        <dbReference type="Proteomes" id="UP001144036"/>
    </source>
</evidence>
<protein>
    <submittedName>
        <fullName evidence="2">Uncharacterized protein</fullName>
    </submittedName>
</protein>
<keyword evidence="3" id="KW-1185">Reference proteome</keyword>
<sequence length="132" mass="14157">MDAAISMPGPVRTARILLWIDIALMGVTVVLLLFAAADVTGHAPQEATRLIMVILWSVVLVVLIAFLTVKLSARRRWARVGLIMVMALNILGYLVNLLANGGLAFSAILGLALAVAVIVCLVHQDARAYLDQ</sequence>
<name>A0ABT4S937_9ACTN</name>
<dbReference type="Proteomes" id="UP001144036">
    <property type="component" value="Unassembled WGS sequence"/>
</dbReference>
<keyword evidence="1" id="KW-1133">Transmembrane helix</keyword>
<keyword evidence="1" id="KW-0472">Membrane</keyword>
<feature type="transmembrane region" description="Helical" evidence="1">
    <location>
        <begin position="16"/>
        <end position="37"/>
    </location>
</feature>